<evidence type="ECO:0000313" key="2">
    <source>
        <dbReference type="EMBL" id="EXB03415.1"/>
    </source>
</evidence>
<dbReference type="PATRIC" id="fig|1310613.3.peg.3565"/>
<comment type="caution">
    <text evidence="3">The sequence shown here is derived from an EMBL/GenBank/DDBJ whole genome shotgun (WGS) entry which is preliminary data.</text>
</comment>
<gene>
    <name evidence="3" type="ORF">J512_3727</name>
    <name evidence="1" type="ORF">J512_4089</name>
    <name evidence="2" type="ORF">J512_4100</name>
</gene>
<protein>
    <submittedName>
        <fullName evidence="3">Uncharacterized protein</fullName>
    </submittedName>
</protein>
<organism evidence="3 4">
    <name type="scientific">Acinetobacter baumannii (strain 1295743)</name>
    <dbReference type="NCBI Taxonomy" id="1310613"/>
    <lineage>
        <taxon>Bacteria</taxon>
        <taxon>Pseudomonadati</taxon>
        <taxon>Pseudomonadota</taxon>
        <taxon>Gammaproteobacteria</taxon>
        <taxon>Moraxellales</taxon>
        <taxon>Moraxellaceae</taxon>
        <taxon>Acinetobacter</taxon>
        <taxon>Acinetobacter calcoaceticus/baumannii complex</taxon>
    </lineage>
</organism>
<evidence type="ECO:0000313" key="3">
    <source>
        <dbReference type="EMBL" id="EXB03807.1"/>
    </source>
</evidence>
<proteinExistence type="predicted"/>
<sequence length="106" mass="11586">MHTSKVKILGAKAVDFKPTDGSGRHYDHVALHCEVPMDLSDGTAIGNGCEIFKWQDSSNIALLRKFKQSDFPIEADITFDMVTSGKGVKYVVVDVQLPTPPNKPAI</sequence>
<evidence type="ECO:0000313" key="4">
    <source>
        <dbReference type="Proteomes" id="UP000020595"/>
    </source>
</evidence>
<dbReference type="EMBL" id="JEWH01000097">
    <property type="protein sequence ID" value="EXB03415.1"/>
    <property type="molecule type" value="Genomic_DNA"/>
</dbReference>
<dbReference type="EMBL" id="JEWH01000097">
    <property type="protein sequence ID" value="EXB03404.1"/>
    <property type="molecule type" value="Genomic_DNA"/>
</dbReference>
<accession>A0A009HHX3</accession>
<dbReference type="Proteomes" id="UP000020595">
    <property type="component" value="Unassembled WGS sequence"/>
</dbReference>
<reference evidence="3 4" key="1">
    <citation type="submission" date="2014-02" db="EMBL/GenBank/DDBJ databases">
        <title>Comparative genomics and transcriptomics to identify genetic mechanisms underlying the emergence of carbapenem resistant Acinetobacter baumannii (CRAb).</title>
        <authorList>
            <person name="Harris A.D."/>
            <person name="Johnson K.J."/>
            <person name="George J."/>
            <person name="Shefchek K."/>
            <person name="Daugherty S.C."/>
            <person name="Parankush S."/>
            <person name="Sadzewicz L."/>
            <person name="Tallon L."/>
            <person name="Sengamalay N."/>
            <person name="Hazen T.H."/>
            <person name="Rasko D.A."/>
        </authorList>
    </citation>
    <scope>NUCLEOTIDE SEQUENCE [LARGE SCALE GENOMIC DNA]</scope>
    <source>
        <strain evidence="3 4">1295743</strain>
    </source>
</reference>
<dbReference type="RefSeq" id="WP_032051753.1">
    <property type="nucleotide sequence ID" value="NZ_JEWH01000072.1"/>
</dbReference>
<dbReference type="EMBL" id="JEWH01000072">
    <property type="protein sequence ID" value="EXB03807.1"/>
    <property type="molecule type" value="Genomic_DNA"/>
</dbReference>
<name>A0A009HHX3_ACIB9</name>
<dbReference type="AlphaFoldDB" id="A0A009HHX3"/>
<evidence type="ECO:0000313" key="1">
    <source>
        <dbReference type="EMBL" id="EXB03404.1"/>
    </source>
</evidence>